<evidence type="ECO:0000259" key="2">
    <source>
        <dbReference type="PROSITE" id="PS50825"/>
    </source>
</evidence>
<dbReference type="EMBL" id="MRZV01000062">
    <property type="protein sequence ID" value="PIK60260.1"/>
    <property type="molecule type" value="Genomic_DNA"/>
</dbReference>
<gene>
    <name evidence="3" type="ORF">BSL78_02822</name>
</gene>
<keyword evidence="4" id="KW-1185">Reference proteome</keyword>
<dbReference type="Proteomes" id="UP000230750">
    <property type="component" value="Unassembled WGS sequence"/>
</dbReference>
<comment type="caution">
    <text evidence="3">The sequence shown here is derived from an EMBL/GenBank/DDBJ whole genome shotgun (WGS) entry which is preliminary data.</text>
</comment>
<organism evidence="3 4">
    <name type="scientific">Stichopus japonicus</name>
    <name type="common">Sea cucumber</name>
    <dbReference type="NCBI Taxonomy" id="307972"/>
    <lineage>
        <taxon>Eukaryota</taxon>
        <taxon>Metazoa</taxon>
        <taxon>Echinodermata</taxon>
        <taxon>Eleutherozoa</taxon>
        <taxon>Echinozoa</taxon>
        <taxon>Holothuroidea</taxon>
        <taxon>Aspidochirotacea</taxon>
        <taxon>Aspidochirotida</taxon>
        <taxon>Stichopodidae</taxon>
        <taxon>Apostichopus</taxon>
    </lineage>
</organism>
<keyword evidence="1" id="KW-0677">Repeat</keyword>
<dbReference type="PANTHER" id="PTHR24273">
    <property type="entry name" value="FI04643P-RELATED"/>
    <property type="match status" value="1"/>
</dbReference>
<proteinExistence type="predicted"/>
<dbReference type="AlphaFoldDB" id="A0A2G8LJA2"/>
<protein>
    <submittedName>
        <fullName evidence="3">Putative hyalin-like</fullName>
    </submittedName>
</protein>
<reference evidence="3 4" key="1">
    <citation type="journal article" date="2017" name="PLoS Biol.">
        <title>The sea cucumber genome provides insights into morphological evolution and visceral regeneration.</title>
        <authorList>
            <person name="Zhang X."/>
            <person name="Sun L."/>
            <person name="Yuan J."/>
            <person name="Sun Y."/>
            <person name="Gao Y."/>
            <person name="Zhang L."/>
            <person name="Li S."/>
            <person name="Dai H."/>
            <person name="Hamel J.F."/>
            <person name="Liu C."/>
            <person name="Yu Y."/>
            <person name="Liu S."/>
            <person name="Lin W."/>
            <person name="Guo K."/>
            <person name="Jin S."/>
            <person name="Xu P."/>
            <person name="Storey K.B."/>
            <person name="Huan P."/>
            <person name="Zhang T."/>
            <person name="Zhou Y."/>
            <person name="Zhang J."/>
            <person name="Lin C."/>
            <person name="Li X."/>
            <person name="Xing L."/>
            <person name="Huo D."/>
            <person name="Sun M."/>
            <person name="Wang L."/>
            <person name="Mercier A."/>
            <person name="Li F."/>
            <person name="Yang H."/>
            <person name="Xiang J."/>
        </authorList>
    </citation>
    <scope>NUCLEOTIDE SEQUENCE [LARGE SCALE GENOMIC DNA]</scope>
    <source>
        <strain evidence="3">Shaxun</strain>
        <tissue evidence="3">Muscle</tissue>
    </source>
</reference>
<dbReference type="PROSITE" id="PS50825">
    <property type="entry name" value="HYR"/>
    <property type="match status" value="1"/>
</dbReference>
<feature type="domain" description="HYR" evidence="2">
    <location>
        <begin position="102"/>
        <end position="185"/>
    </location>
</feature>
<name>A0A2G8LJA2_STIJA</name>
<evidence type="ECO:0000313" key="4">
    <source>
        <dbReference type="Proteomes" id="UP000230750"/>
    </source>
</evidence>
<sequence>MVRSAGPIVPISLSTTAVLEYSVTIAHTNNTGLMCPSNQTEEVQLGTSAVAVTWEIGLLGPRLAVTRRLGLTSLWVQQKYFVYYFNGNFELCKLFVTVLEVGPLPSSVIDVCPVDIATTIELGTPNVQVSWIEPVPTGVPVAVTLMENTHSPGDLFMLGMTTVSYLFQDAQGNSLACEFVVTVVAGKKYNMVT</sequence>
<accession>A0A2G8LJA2</accession>
<evidence type="ECO:0000256" key="1">
    <source>
        <dbReference type="ARBA" id="ARBA00022737"/>
    </source>
</evidence>
<dbReference type="PANTHER" id="PTHR24273:SF32">
    <property type="entry name" value="HYALIN"/>
    <property type="match status" value="1"/>
</dbReference>
<dbReference type="InterPro" id="IPR003410">
    <property type="entry name" value="HYR_dom"/>
</dbReference>
<evidence type="ECO:0000313" key="3">
    <source>
        <dbReference type="EMBL" id="PIK60260.1"/>
    </source>
</evidence>
<dbReference type="Pfam" id="PF02494">
    <property type="entry name" value="HYR"/>
    <property type="match status" value="1"/>
</dbReference>